<protein>
    <submittedName>
        <fullName evidence="1">(northern house mosquito) hypothetical protein</fullName>
    </submittedName>
</protein>
<dbReference type="AlphaFoldDB" id="A0A8D8A1P6"/>
<organism evidence="1">
    <name type="scientific">Culex pipiens</name>
    <name type="common">House mosquito</name>
    <dbReference type="NCBI Taxonomy" id="7175"/>
    <lineage>
        <taxon>Eukaryota</taxon>
        <taxon>Metazoa</taxon>
        <taxon>Ecdysozoa</taxon>
        <taxon>Arthropoda</taxon>
        <taxon>Hexapoda</taxon>
        <taxon>Insecta</taxon>
        <taxon>Pterygota</taxon>
        <taxon>Neoptera</taxon>
        <taxon>Endopterygota</taxon>
        <taxon>Diptera</taxon>
        <taxon>Nematocera</taxon>
        <taxon>Culicoidea</taxon>
        <taxon>Culicidae</taxon>
        <taxon>Culicinae</taxon>
        <taxon>Culicini</taxon>
        <taxon>Culex</taxon>
        <taxon>Culex</taxon>
    </lineage>
</organism>
<proteinExistence type="predicted"/>
<dbReference type="EMBL" id="HBUE01011430">
    <property type="protein sequence ID" value="CAG6448607.1"/>
    <property type="molecule type" value="Transcribed_RNA"/>
</dbReference>
<accession>A0A8D8A1P6</accession>
<sequence>MWLRLCIFYSTSFYGSLFSPKFTSFFTAFRHKFTQSARLKSFFDLFIKLSSIRYNLHRNCRKETVLSGRAHRICIGTSTNYNAKGEDDDIVPSLCIAIYSPAIAYRQIFQLDGPRQGLFRRRRRRS</sequence>
<name>A0A8D8A1P6_CULPI</name>
<reference evidence="1" key="1">
    <citation type="submission" date="2021-05" db="EMBL/GenBank/DDBJ databases">
        <authorList>
            <person name="Alioto T."/>
            <person name="Alioto T."/>
            <person name="Gomez Garrido J."/>
        </authorList>
    </citation>
    <scope>NUCLEOTIDE SEQUENCE</scope>
</reference>
<evidence type="ECO:0000313" key="1">
    <source>
        <dbReference type="EMBL" id="CAG6448607.1"/>
    </source>
</evidence>